<dbReference type="STRING" id="1353952.A0A165GZC3"/>
<dbReference type="Proteomes" id="UP000076842">
    <property type="component" value="Unassembled WGS sequence"/>
</dbReference>
<sequence length="561" mass="62108">MFGWLPHAEYPVTRQFSFVFSVITWVLFTLITAALAVVSFAAYGYETISVLSPEFNATQEFWFDHFIPRSLMPQAGSSCQPFAYRIGDSFRTSSRIFTWEIINIAQNQDEQGNWESGSLFTSMPYSNVQMDYCDVSDITLLADLFQQSVQLETRIMCTLPIPMMARTIVSASELLSRSTFVEYPWTTNTTGGSAPIPPQMNVSSAMDMLGTDLWEHLEVLNVATNGSAPSLLEAQFTYHDSSDELTVEDANFYNPVRNVIRAMHSAARADLGSYRANNLFQNEDVLHQQINATAISTWYGVTIVTTLQGANAVLGNDPEWNFSALPLTAPGPSVMETTYLCNRQVQKSAAALFFSITSGTWSNLFAAYGFWMFISTWYLKRKQNDRVHRHAPSFRQSSTSLSHTIVPSHGGHEPAKSPDHNAEEDAGHVYPHTNPTTLPFLGGTYGYTHFQRVGQSGYADPYQSPGDIPLSPLTPRQPAYSDCPPLPRWEAGDPVMPIASAFLLKELLENSASLVLQHGADHGTKSFPPLCPINNSRAYFTKGILPEDGHASTSARPADGL</sequence>
<feature type="compositionally biased region" description="Basic and acidic residues" evidence="1">
    <location>
        <begin position="410"/>
        <end position="426"/>
    </location>
</feature>
<evidence type="ECO:0000313" key="3">
    <source>
        <dbReference type="EMBL" id="KZT58674.1"/>
    </source>
</evidence>
<keyword evidence="2" id="KW-0472">Membrane</keyword>
<dbReference type="EMBL" id="KV423948">
    <property type="protein sequence ID" value="KZT58674.1"/>
    <property type="molecule type" value="Genomic_DNA"/>
</dbReference>
<proteinExistence type="predicted"/>
<keyword evidence="2" id="KW-0812">Transmembrane</keyword>
<protein>
    <submittedName>
        <fullName evidence="3">Uncharacterized protein</fullName>
    </submittedName>
</protein>
<name>A0A165GZC3_9BASI</name>
<keyword evidence="4" id="KW-1185">Reference proteome</keyword>
<evidence type="ECO:0000313" key="4">
    <source>
        <dbReference type="Proteomes" id="UP000076842"/>
    </source>
</evidence>
<evidence type="ECO:0000256" key="1">
    <source>
        <dbReference type="SAM" id="MobiDB-lite"/>
    </source>
</evidence>
<dbReference type="OrthoDB" id="2564485at2759"/>
<feature type="compositionally biased region" description="Polar residues" evidence="1">
    <location>
        <begin position="394"/>
        <end position="405"/>
    </location>
</feature>
<organism evidence="3 4">
    <name type="scientific">Calocera cornea HHB12733</name>
    <dbReference type="NCBI Taxonomy" id="1353952"/>
    <lineage>
        <taxon>Eukaryota</taxon>
        <taxon>Fungi</taxon>
        <taxon>Dikarya</taxon>
        <taxon>Basidiomycota</taxon>
        <taxon>Agaricomycotina</taxon>
        <taxon>Dacrymycetes</taxon>
        <taxon>Dacrymycetales</taxon>
        <taxon>Dacrymycetaceae</taxon>
        <taxon>Calocera</taxon>
    </lineage>
</organism>
<feature type="region of interest" description="Disordered" evidence="1">
    <location>
        <begin position="390"/>
        <end position="426"/>
    </location>
</feature>
<keyword evidence="2" id="KW-1133">Transmembrane helix</keyword>
<dbReference type="AlphaFoldDB" id="A0A165GZC3"/>
<gene>
    <name evidence="3" type="ORF">CALCODRAFT_554639</name>
</gene>
<feature type="transmembrane region" description="Helical" evidence="2">
    <location>
        <begin position="18"/>
        <end position="45"/>
    </location>
</feature>
<reference evidence="3 4" key="1">
    <citation type="journal article" date="2016" name="Mol. Biol. Evol.">
        <title>Comparative Genomics of Early-Diverging Mushroom-Forming Fungi Provides Insights into the Origins of Lignocellulose Decay Capabilities.</title>
        <authorList>
            <person name="Nagy L.G."/>
            <person name="Riley R."/>
            <person name="Tritt A."/>
            <person name="Adam C."/>
            <person name="Daum C."/>
            <person name="Floudas D."/>
            <person name="Sun H."/>
            <person name="Yadav J.S."/>
            <person name="Pangilinan J."/>
            <person name="Larsson K.H."/>
            <person name="Matsuura K."/>
            <person name="Barry K."/>
            <person name="Labutti K."/>
            <person name="Kuo R."/>
            <person name="Ohm R.A."/>
            <person name="Bhattacharya S.S."/>
            <person name="Shirouzu T."/>
            <person name="Yoshinaga Y."/>
            <person name="Martin F.M."/>
            <person name="Grigoriev I.V."/>
            <person name="Hibbett D.S."/>
        </authorList>
    </citation>
    <scope>NUCLEOTIDE SEQUENCE [LARGE SCALE GENOMIC DNA]</scope>
    <source>
        <strain evidence="3 4">HHB12733</strain>
    </source>
</reference>
<evidence type="ECO:0000256" key="2">
    <source>
        <dbReference type="SAM" id="Phobius"/>
    </source>
</evidence>
<feature type="transmembrane region" description="Helical" evidence="2">
    <location>
        <begin position="351"/>
        <end position="379"/>
    </location>
</feature>
<accession>A0A165GZC3</accession>
<dbReference type="InParanoid" id="A0A165GZC3"/>